<accession>A0A5C3LUL7</accession>
<evidence type="ECO:0000313" key="3">
    <source>
        <dbReference type="Proteomes" id="UP000308652"/>
    </source>
</evidence>
<sequence>MAGSCWIEMQGGRYAIQQRFLKTFSGRLVWCLAFFRSACIAAVVVVCSVFLAMRVAGRVRSRRAMVKQHAHAG</sequence>
<proteinExistence type="predicted"/>
<gene>
    <name evidence="2" type="ORF">BDQ12DRAFT_236769</name>
</gene>
<name>A0A5C3LUL7_9AGAR</name>
<keyword evidence="1" id="KW-1133">Transmembrane helix</keyword>
<keyword evidence="1" id="KW-0472">Membrane</keyword>
<keyword evidence="3" id="KW-1185">Reference proteome</keyword>
<evidence type="ECO:0000256" key="1">
    <source>
        <dbReference type="SAM" id="Phobius"/>
    </source>
</evidence>
<dbReference type="AlphaFoldDB" id="A0A5C3LUL7"/>
<organism evidence="2 3">
    <name type="scientific">Crucibulum laeve</name>
    <dbReference type="NCBI Taxonomy" id="68775"/>
    <lineage>
        <taxon>Eukaryota</taxon>
        <taxon>Fungi</taxon>
        <taxon>Dikarya</taxon>
        <taxon>Basidiomycota</taxon>
        <taxon>Agaricomycotina</taxon>
        <taxon>Agaricomycetes</taxon>
        <taxon>Agaricomycetidae</taxon>
        <taxon>Agaricales</taxon>
        <taxon>Agaricineae</taxon>
        <taxon>Nidulariaceae</taxon>
        <taxon>Crucibulum</taxon>
    </lineage>
</organism>
<evidence type="ECO:0000313" key="2">
    <source>
        <dbReference type="EMBL" id="TFK36670.1"/>
    </source>
</evidence>
<dbReference type="EMBL" id="ML213612">
    <property type="protein sequence ID" value="TFK36670.1"/>
    <property type="molecule type" value="Genomic_DNA"/>
</dbReference>
<feature type="transmembrane region" description="Helical" evidence="1">
    <location>
        <begin position="27"/>
        <end position="53"/>
    </location>
</feature>
<keyword evidence="1" id="KW-0812">Transmembrane</keyword>
<reference evidence="2 3" key="1">
    <citation type="journal article" date="2019" name="Nat. Ecol. Evol.">
        <title>Megaphylogeny resolves global patterns of mushroom evolution.</title>
        <authorList>
            <person name="Varga T."/>
            <person name="Krizsan K."/>
            <person name="Foldi C."/>
            <person name="Dima B."/>
            <person name="Sanchez-Garcia M."/>
            <person name="Sanchez-Ramirez S."/>
            <person name="Szollosi G.J."/>
            <person name="Szarkandi J.G."/>
            <person name="Papp V."/>
            <person name="Albert L."/>
            <person name="Andreopoulos W."/>
            <person name="Angelini C."/>
            <person name="Antonin V."/>
            <person name="Barry K.W."/>
            <person name="Bougher N.L."/>
            <person name="Buchanan P."/>
            <person name="Buyck B."/>
            <person name="Bense V."/>
            <person name="Catcheside P."/>
            <person name="Chovatia M."/>
            <person name="Cooper J."/>
            <person name="Damon W."/>
            <person name="Desjardin D."/>
            <person name="Finy P."/>
            <person name="Geml J."/>
            <person name="Haridas S."/>
            <person name="Hughes K."/>
            <person name="Justo A."/>
            <person name="Karasinski D."/>
            <person name="Kautmanova I."/>
            <person name="Kiss B."/>
            <person name="Kocsube S."/>
            <person name="Kotiranta H."/>
            <person name="LaButti K.M."/>
            <person name="Lechner B.E."/>
            <person name="Liimatainen K."/>
            <person name="Lipzen A."/>
            <person name="Lukacs Z."/>
            <person name="Mihaltcheva S."/>
            <person name="Morgado L.N."/>
            <person name="Niskanen T."/>
            <person name="Noordeloos M.E."/>
            <person name="Ohm R.A."/>
            <person name="Ortiz-Santana B."/>
            <person name="Ovrebo C."/>
            <person name="Racz N."/>
            <person name="Riley R."/>
            <person name="Savchenko A."/>
            <person name="Shiryaev A."/>
            <person name="Soop K."/>
            <person name="Spirin V."/>
            <person name="Szebenyi C."/>
            <person name="Tomsovsky M."/>
            <person name="Tulloss R.E."/>
            <person name="Uehling J."/>
            <person name="Grigoriev I.V."/>
            <person name="Vagvolgyi C."/>
            <person name="Papp T."/>
            <person name="Martin F.M."/>
            <person name="Miettinen O."/>
            <person name="Hibbett D.S."/>
            <person name="Nagy L.G."/>
        </authorList>
    </citation>
    <scope>NUCLEOTIDE SEQUENCE [LARGE SCALE GENOMIC DNA]</scope>
    <source>
        <strain evidence="2 3">CBS 166.37</strain>
    </source>
</reference>
<dbReference type="Proteomes" id="UP000308652">
    <property type="component" value="Unassembled WGS sequence"/>
</dbReference>
<protein>
    <submittedName>
        <fullName evidence="2">Uncharacterized protein</fullName>
    </submittedName>
</protein>